<dbReference type="FunFam" id="2.70.70.10:FF:000013">
    <property type="entry name" value="Peptidase family M23"/>
    <property type="match status" value="1"/>
</dbReference>
<feature type="domain" description="M23ase beta-sheet core" evidence="3">
    <location>
        <begin position="196"/>
        <end position="283"/>
    </location>
</feature>
<keyword evidence="5" id="KW-1185">Reference proteome</keyword>
<protein>
    <submittedName>
        <fullName evidence="4">Peptidase</fullName>
    </submittedName>
</protein>
<dbReference type="Pfam" id="PF01551">
    <property type="entry name" value="Peptidase_M23"/>
    <property type="match status" value="1"/>
</dbReference>
<dbReference type="SUPFAM" id="SSF51261">
    <property type="entry name" value="Duplicated hybrid motif"/>
    <property type="match status" value="1"/>
</dbReference>
<feature type="region of interest" description="Disordered" evidence="1">
    <location>
        <begin position="1"/>
        <end position="34"/>
    </location>
</feature>
<sequence>MPKTHTNHQKPSGAGKRRSQKSSGSTAQITRGTRARRLLSKVKLSPAMIGAVALIAAVLGTYTSAGANGTDGDLTSLGYEQPESSLTTDAPAEAADDRVDVSRGVDRPKLEKQTKLQATQRAQALREVDRDITAAAQARERQKKAREHAKKVRAQQKKARAAQKAKKRSTQWVLPVAGYTLTARFGQQSSLWSSGAHTGLDFAGPSGTKIVAVAAGTVTSAGYEGSYGNRTVVTLPNGTKISYCHQSRIDANVGDKVQPGETIGFTGSTGNVTGPHLHLEVELPGTGQTDPEPVLRQHGITP</sequence>
<dbReference type="PANTHER" id="PTHR21666">
    <property type="entry name" value="PEPTIDASE-RELATED"/>
    <property type="match status" value="1"/>
</dbReference>
<dbReference type="GO" id="GO:0004222">
    <property type="term" value="F:metalloendopeptidase activity"/>
    <property type="evidence" value="ECO:0007669"/>
    <property type="project" value="TreeGrafter"/>
</dbReference>
<dbReference type="InterPro" id="IPR016047">
    <property type="entry name" value="M23ase_b-sheet_dom"/>
</dbReference>
<feature type="compositionally biased region" description="Polar residues" evidence="1">
    <location>
        <begin position="21"/>
        <end position="31"/>
    </location>
</feature>
<feature type="compositionally biased region" description="Basic and acidic residues" evidence="1">
    <location>
        <begin position="95"/>
        <end position="105"/>
    </location>
</feature>
<dbReference type="Proteomes" id="UP000244384">
    <property type="component" value="Chromosome"/>
</dbReference>
<keyword evidence="2" id="KW-0812">Transmembrane</keyword>
<evidence type="ECO:0000256" key="1">
    <source>
        <dbReference type="SAM" id="MobiDB-lite"/>
    </source>
</evidence>
<name>A0A2S0WLD4_9ACTN</name>
<evidence type="ECO:0000259" key="3">
    <source>
        <dbReference type="Pfam" id="PF01551"/>
    </source>
</evidence>
<evidence type="ECO:0000313" key="4">
    <source>
        <dbReference type="EMBL" id="AWB92117.1"/>
    </source>
</evidence>
<keyword evidence="2" id="KW-1133">Transmembrane helix</keyword>
<dbReference type="OrthoDB" id="1099523at2"/>
<dbReference type="KEGG" id="aez:C3E78_07850"/>
<reference evidence="5" key="1">
    <citation type="submission" date="2018-01" db="EMBL/GenBank/DDBJ databases">
        <authorList>
            <person name="Li J."/>
        </authorList>
    </citation>
    <scope>NUCLEOTIDE SEQUENCE [LARGE SCALE GENOMIC DNA]</scope>
    <source>
        <strain evidence="5">592</strain>
    </source>
</reference>
<dbReference type="AlphaFoldDB" id="A0A2S0WLD4"/>
<proteinExistence type="predicted"/>
<feature type="region of interest" description="Disordered" evidence="1">
    <location>
        <begin position="67"/>
        <end position="105"/>
    </location>
</feature>
<feature type="region of interest" description="Disordered" evidence="1">
    <location>
        <begin position="281"/>
        <end position="302"/>
    </location>
</feature>
<dbReference type="InterPro" id="IPR050570">
    <property type="entry name" value="Cell_wall_metabolism_enzyme"/>
</dbReference>
<dbReference type="EMBL" id="CP026952">
    <property type="protein sequence ID" value="AWB92117.1"/>
    <property type="molecule type" value="Genomic_DNA"/>
</dbReference>
<dbReference type="InterPro" id="IPR011055">
    <property type="entry name" value="Dup_hybrid_motif"/>
</dbReference>
<dbReference type="Gene3D" id="2.70.70.10">
    <property type="entry name" value="Glucose Permease (Domain IIA)"/>
    <property type="match status" value="1"/>
</dbReference>
<keyword evidence="2" id="KW-0472">Membrane</keyword>
<feature type="transmembrane region" description="Helical" evidence="2">
    <location>
        <begin position="44"/>
        <end position="62"/>
    </location>
</feature>
<evidence type="ECO:0000313" key="5">
    <source>
        <dbReference type="Proteomes" id="UP000244384"/>
    </source>
</evidence>
<evidence type="ECO:0000256" key="2">
    <source>
        <dbReference type="SAM" id="Phobius"/>
    </source>
</evidence>
<accession>A0A2S0WLD4</accession>
<gene>
    <name evidence="4" type="ORF">C3E78_07850</name>
</gene>
<dbReference type="CDD" id="cd12797">
    <property type="entry name" value="M23_peptidase"/>
    <property type="match status" value="1"/>
</dbReference>
<dbReference type="PANTHER" id="PTHR21666:SF270">
    <property type="entry name" value="MUREIN HYDROLASE ACTIVATOR ENVC"/>
    <property type="match status" value="1"/>
</dbReference>
<accession>A0A5F2ETK7</accession>
<organism evidence="4 5">
    <name type="scientific">Aeromicrobium chenweiae</name>
    <dbReference type="NCBI Taxonomy" id="2079793"/>
    <lineage>
        <taxon>Bacteria</taxon>
        <taxon>Bacillati</taxon>
        <taxon>Actinomycetota</taxon>
        <taxon>Actinomycetes</taxon>
        <taxon>Propionibacteriales</taxon>
        <taxon>Nocardioidaceae</taxon>
        <taxon>Aeromicrobium</taxon>
    </lineage>
</organism>